<dbReference type="EMBL" id="PRLG01000011">
    <property type="protein sequence ID" value="PYY30166.1"/>
    <property type="molecule type" value="Genomic_DNA"/>
</dbReference>
<name>A0A2W0CBX8_9BACL</name>
<accession>A0A2W0CBX8</accession>
<organism evidence="1 2">
    <name type="scientific">Paenibacillus illinoisensis</name>
    <dbReference type="NCBI Taxonomy" id="59845"/>
    <lineage>
        <taxon>Bacteria</taxon>
        <taxon>Bacillati</taxon>
        <taxon>Bacillota</taxon>
        <taxon>Bacilli</taxon>
        <taxon>Bacillales</taxon>
        <taxon>Paenibacillaceae</taxon>
        <taxon>Paenibacillus</taxon>
    </lineage>
</organism>
<evidence type="ECO:0000313" key="1">
    <source>
        <dbReference type="EMBL" id="PYY30166.1"/>
    </source>
</evidence>
<evidence type="ECO:0000313" key="2">
    <source>
        <dbReference type="Proteomes" id="UP000247459"/>
    </source>
</evidence>
<reference evidence="1 2" key="1">
    <citation type="submission" date="2018-01" db="EMBL/GenBank/DDBJ databases">
        <title>Genome sequence of the PGP bacterium Paenibacillus illinoisensis E3.</title>
        <authorList>
            <person name="Rolli E."/>
            <person name="Marasco R."/>
            <person name="Bessem C."/>
            <person name="Michoud G."/>
            <person name="Gaiarsa S."/>
            <person name="Borin S."/>
            <person name="Daffonchio D."/>
        </authorList>
    </citation>
    <scope>NUCLEOTIDE SEQUENCE [LARGE SCALE GENOMIC DNA]</scope>
    <source>
        <strain evidence="1 2">E3</strain>
    </source>
</reference>
<proteinExistence type="predicted"/>
<protein>
    <submittedName>
        <fullName evidence="1">Uncharacterized protein</fullName>
    </submittedName>
</protein>
<dbReference type="AlphaFoldDB" id="A0A2W0CBX8"/>
<comment type="caution">
    <text evidence="1">The sequence shown here is derived from an EMBL/GenBank/DDBJ whole genome shotgun (WGS) entry which is preliminary data.</text>
</comment>
<dbReference type="Proteomes" id="UP000247459">
    <property type="component" value="Unassembled WGS sequence"/>
</dbReference>
<gene>
    <name evidence="1" type="ORF">PIL02S_01444</name>
</gene>
<sequence length="32" mass="3771">MDTDMHKHFGDLNLSTEDSKSMNKYARVWKNA</sequence>